<accession>A0A5J4TV58</accession>
<feature type="coiled-coil region" evidence="2">
    <location>
        <begin position="410"/>
        <end position="444"/>
    </location>
</feature>
<dbReference type="GO" id="GO:0005856">
    <property type="term" value="C:cytoskeleton"/>
    <property type="evidence" value="ECO:0007669"/>
    <property type="project" value="TreeGrafter"/>
</dbReference>
<dbReference type="Proteomes" id="UP000324800">
    <property type="component" value="Unassembled WGS sequence"/>
</dbReference>
<dbReference type="PANTHER" id="PTHR32083">
    <property type="entry name" value="CILIA AND FLAGELLA-ASSOCIATED PROTEIN 58-RELATED"/>
    <property type="match status" value="1"/>
</dbReference>
<proteinExistence type="predicted"/>
<gene>
    <name evidence="4" type="ORF">EZS28_042087</name>
</gene>
<feature type="coiled-coil region" evidence="2">
    <location>
        <begin position="295"/>
        <end position="326"/>
    </location>
</feature>
<feature type="non-terminal residue" evidence="4">
    <location>
        <position position="473"/>
    </location>
</feature>
<dbReference type="AlphaFoldDB" id="A0A5J4TV58"/>
<protein>
    <submittedName>
        <fullName evidence="4">Putative Cilia-and flagella-associated protein 58</fullName>
    </submittedName>
</protein>
<feature type="coiled-coil region" evidence="2">
    <location>
        <begin position="5"/>
        <end position="60"/>
    </location>
</feature>
<evidence type="ECO:0000313" key="5">
    <source>
        <dbReference type="Proteomes" id="UP000324800"/>
    </source>
</evidence>
<evidence type="ECO:0000259" key="3">
    <source>
        <dbReference type="Pfam" id="PF21771"/>
    </source>
</evidence>
<keyword evidence="4" id="KW-0969">Cilium</keyword>
<dbReference type="InterPro" id="IPR049270">
    <property type="entry name" value="CFAP58_CC"/>
</dbReference>
<keyword evidence="4" id="KW-0966">Cell projection</keyword>
<feature type="coiled-coil region" evidence="2">
    <location>
        <begin position="89"/>
        <end position="228"/>
    </location>
</feature>
<keyword evidence="1 2" id="KW-0175">Coiled coil</keyword>
<organism evidence="4 5">
    <name type="scientific">Streblomastix strix</name>
    <dbReference type="NCBI Taxonomy" id="222440"/>
    <lineage>
        <taxon>Eukaryota</taxon>
        <taxon>Metamonada</taxon>
        <taxon>Preaxostyla</taxon>
        <taxon>Oxymonadida</taxon>
        <taxon>Streblomastigidae</taxon>
        <taxon>Streblomastix</taxon>
    </lineage>
</organism>
<dbReference type="PANTHER" id="PTHR32083:SF0">
    <property type="entry name" value="CILIA AND FLAGELLA-ASSOCIATED PROTEIN 58"/>
    <property type="match status" value="1"/>
</dbReference>
<evidence type="ECO:0000313" key="4">
    <source>
        <dbReference type="EMBL" id="KAA6362386.1"/>
    </source>
</evidence>
<evidence type="ECO:0000256" key="1">
    <source>
        <dbReference type="ARBA" id="ARBA00023054"/>
    </source>
</evidence>
<feature type="domain" description="Cilia- and flagella-associated protein 58 central coiled coil" evidence="3">
    <location>
        <begin position="19"/>
        <end position="288"/>
    </location>
</feature>
<dbReference type="SUPFAM" id="SSF57997">
    <property type="entry name" value="Tropomyosin"/>
    <property type="match status" value="1"/>
</dbReference>
<comment type="caution">
    <text evidence="4">The sequence shown here is derived from an EMBL/GenBank/DDBJ whole genome shotgun (WGS) entry which is preliminary data.</text>
</comment>
<name>A0A5J4TV58_9EUKA</name>
<dbReference type="Pfam" id="PF21771">
    <property type="entry name" value="CFAP58_CC"/>
    <property type="match status" value="1"/>
</dbReference>
<keyword evidence="4" id="KW-0282">Flagellum</keyword>
<dbReference type="OrthoDB" id="264785at2759"/>
<reference evidence="4 5" key="1">
    <citation type="submission" date="2019-03" db="EMBL/GenBank/DDBJ databases">
        <title>Single cell metagenomics reveals metabolic interactions within the superorganism composed of flagellate Streblomastix strix and complex community of Bacteroidetes bacteria on its surface.</title>
        <authorList>
            <person name="Treitli S.C."/>
            <person name="Kolisko M."/>
            <person name="Husnik F."/>
            <person name="Keeling P."/>
            <person name="Hampl V."/>
        </authorList>
    </citation>
    <scope>NUCLEOTIDE SEQUENCE [LARGE SCALE GENOMIC DNA]</scope>
    <source>
        <strain evidence="4">ST1C</strain>
    </source>
</reference>
<sequence>MAKKLNLMDQKLIGAMRKKEQVEDEKMEEVEEKKALQAQIDKAKKDLQDLRNRIMDVEKSKIKYSQLHNQSREEWKQAVADLKIKDLRIADQQKERAQLVAKLKQEQSLYETVRAERNLANRNLMSAQEALAEYRRKFSLMDQQLVQLKDENKIKSETCVVLKHDLDKVVNEVQTKEKEIGDLCRQLKASEETVAAEQKEVKKLDYIIATSEVQVRQLREQYKRVMQERDSLGSHLIRRNDDLALLYEKTKVYKSTLAKGEIQYNERIEDIRLLKFKISELKNQVQILSGRVANVDLLKKEVIRLQQELQDERNKAQAMAEELENPMNVHRWKLLEGSDPAMFDMVMKIKTLQKRLIAKTEEVMECKLKLEEKDKIHAQLKEILKRQPGVEASKQLNALQVAMRERTKQLKAMAAELNLAHAQLEEYQYEIQSKTQENLELKQKYFALKKSEYVFHEKEREEKEKSRGANSTA</sequence>
<dbReference type="EMBL" id="SNRW01024264">
    <property type="protein sequence ID" value="KAA6362386.1"/>
    <property type="molecule type" value="Genomic_DNA"/>
</dbReference>
<evidence type="ECO:0000256" key="2">
    <source>
        <dbReference type="SAM" id="Coils"/>
    </source>
</evidence>